<dbReference type="Proteomes" id="UP000237061">
    <property type="component" value="Unassembled WGS sequence"/>
</dbReference>
<dbReference type="AlphaFoldDB" id="A0A2S3ZS32"/>
<reference evidence="1 2" key="1">
    <citation type="submission" date="2018-01" db="EMBL/GenBank/DDBJ databases">
        <title>Arthrobacter sp. nov., from glaciers in China.</title>
        <authorList>
            <person name="Liu Q."/>
            <person name="Xin Y.-H."/>
        </authorList>
    </citation>
    <scope>NUCLEOTIDE SEQUENCE [LARGE SCALE GENOMIC DNA]</scope>
    <source>
        <strain evidence="1 2">HLT2-12-2</strain>
    </source>
</reference>
<comment type="caution">
    <text evidence="1">The sequence shown here is derived from an EMBL/GenBank/DDBJ whole genome shotgun (WGS) entry which is preliminary data.</text>
</comment>
<protein>
    <recommendedName>
        <fullName evidence="3">Immunity protein 8 of polymorphic toxin system</fullName>
    </recommendedName>
</protein>
<dbReference type="RefSeq" id="WP_103467347.1">
    <property type="nucleotide sequence ID" value="NZ_PPXC01000020.1"/>
</dbReference>
<evidence type="ECO:0000313" key="2">
    <source>
        <dbReference type="Proteomes" id="UP000237061"/>
    </source>
</evidence>
<dbReference type="Pfam" id="PF15586">
    <property type="entry name" value="Imm8"/>
    <property type="match status" value="1"/>
</dbReference>
<evidence type="ECO:0000313" key="1">
    <source>
        <dbReference type="EMBL" id="POH71919.1"/>
    </source>
</evidence>
<gene>
    <name evidence="1" type="ORF">CVS27_18640</name>
</gene>
<name>A0A2S3ZS32_ARTGL</name>
<sequence length="117" mass="13577">MRAAIRWLGSLDIKDLDSWRPIEESWSVGIRLLAGPSGEPGEESFDFTVCSTAWIDELVARDGIWNGRHHLIADGFNWQRIRSYIFGRVEACQGPTWNDVAEQLSRLGYWEFEDYQR</sequence>
<proteinExistence type="predicted"/>
<dbReference type="EMBL" id="PPXC01000020">
    <property type="protein sequence ID" value="POH71919.1"/>
    <property type="molecule type" value="Genomic_DNA"/>
</dbReference>
<keyword evidence="2" id="KW-1185">Reference proteome</keyword>
<dbReference type="InterPro" id="IPR028964">
    <property type="entry name" value="Imm8"/>
</dbReference>
<accession>A0A2S3ZS32</accession>
<organism evidence="1 2">
    <name type="scientific">Arthrobacter glacialis</name>
    <dbReference type="NCBI Taxonomy" id="1664"/>
    <lineage>
        <taxon>Bacteria</taxon>
        <taxon>Bacillati</taxon>
        <taxon>Actinomycetota</taxon>
        <taxon>Actinomycetes</taxon>
        <taxon>Micrococcales</taxon>
        <taxon>Micrococcaceae</taxon>
        <taxon>Arthrobacter</taxon>
    </lineage>
</organism>
<evidence type="ECO:0008006" key="3">
    <source>
        <dbReference type="Google" id="ProtNLM"/>
    </source>
</evidence>